<gene>
    <name evidence="1" type="ORF">Tci_927979</name>
</gene>
<dbReference type="EMBL" id="BKCJ011824345">
    <property type="protein sequence ID" value="GFD56010.1"/>
    <property type="molecule type" value="Genomic_DNA"/>
</dbReference>
<proteinExistence type="predicted"/>
<organism evidence="1">
    <name type="scientific">Tanacetum cinerariifolium</name>
    <name type="common">Dalmatian daisy</name>
    <name type="synonym">Chrysanthemum cinerariifolium</name>
    <dbReference type="NCBI Taxonomy" id="118510"/>
    <lineage>
        <taxon>Eukaryota</taxon>
        <taxon>Viridiplantae</taxon>
        <taxon>Streptophyta</taxon>
        <taxon>Embryophyta</taxon>
        <taxon>Tracheophyta</taxon>
        <taxon>Spermatophyta</taxon>
        <taxon>Magnoliopsida</taxon>
        <taxon>eudicotyledons</taxon>
        <taxon>Gunneridae</taxon>
        <taxon>Pentapetalae</taxon>
        <taxon>asterids</taxon>
        <taxon>campanulids</taxon>
        <taxon>Asterales</taxon>
        <taxon>Asteraceae</taxon>
        <taxon>Asteroideae</taxon>
        <taxon>Anthemideae</taxon>
        <taxon>Anthemidinae</taxon>
        <taxon>Tanacetum</taxon>
    </lineage>
</organism>
<reference evidence="1" key="1">
    <citation type="journal article" date="2019" name="Sci. Rep.">
        <title>Draft genome of Tanacetum cinerariifolium, the natural source of mosquito coil.</title>
        <authorList>
            <person name="Yamashiro T."/>
            <person name="Shiraishi A."/>
            <person name="Satake H."/>
            <person name="Nakayama K."/>
        </authorList>
    </citation>
    <scope>NUCLEOTIDE SEQUENCE</scope>
</reference>
<name>A0A699XC46_TANCI</name>
<comment type="caution">
    <text evidence="1">The sequence shown here is derived from an EMBL/GenBank/DDBJ whole genome shotgun (WGS) entry which is preliminary data.</text>
</comment>
<feature type="non-terminal residue" evidence="1">
    <location>
        <position position="1"/>
    </location>
</feature>
<evidence type="ECO:0000313" key="1">
    <source>
        <dbReference type="EMBL" id="GFD56010.1"/>
    </source>
</evidence>
<accession>A0A699XC46</accession>
<sequence>GELAGIGAAQIEAVDDLAGNDVAGRMGNAQLPHCGYQPLAVPEGKRLRGKHKLGRGGQRILAQGHGHGARVAGHAVP</sequence>
<protein>
    <submittedName>
        <fullName evidence="1">Uncharacterized protein</fullName>
    </submittedName>
</protein>
<feature type="non-terminal residue" evidence="1">
    <location>
        <position position="77"/>
    </location>
</feature>
<dbReference type="AlphaFoldDB" id="A0A699XC46"/>